<keyword evidence="2" id="KW-1015">Disulfide bond</keyword>
<dbReference type="SMART" id="SM00020">
    <property type="entry name" value="Tryp_SPc"/>
    <property type="match status" value="1"/>
</dbReference>
<comment type="similarity">
    <text evidence="1">Belongs to the peptidase S1 family.</text>
</comment>
<dbReference type="PANTHER" id="PTHR24276:SF91">
    <property type="entry name" value="AT26814P-RELATED"/>
    <property type="match status" value="1"/>
</dbReference>
<evidence type="ECO:0000313" key="6">
    <source>
        <dbReference type="Proteomes" id="UP000070620"/>
    </source>
</evidence>
<evidence type="ECO:0000256" key="1">
    <source>
        <dbReference type="ARBA" id="ARBA00007664"/>
    </source>
</evidence>
<dbReference type="InterPro" id="IPR050430">
    <property type="entry name" value="Peptidase_S1"/>
</dbReference>
<dbReference type="InterPro" id="IPR001254">
    <property type="entry name" value="Trypsin_dom"/>
</dbReference>
<dbReference type="OrthoDB" id="4310587at2"/>
<proteinExistence type="inferred from homology"/>
<feature type="chain" id="PRO_5007478190" evidence="3">
    <location>
        <begin position="27"/>
        <end position="226"/>
    </location>
</feature>
<dbReference type="InterPro" id="IPR009003">
    <property type="entry name" value="Peptidase_S1_PA"/>
</dbReference>
<reference evidence="5 6" key="1">
    <citation type="submission" date="2016-01" db="EMBL/GenBank/DDBJ databases">
        <title>Whole genome sequence and analysis of Micromonospora rosaria DSM 803, which can produce antibacterial substance rosamicin.</title>
        <authorList>
            <person name="Yang H."/>
            <person name="He X."/>
            <person name="Zhu D."/>
        </authorList>
    </citation>
    <scope>NUCLEOTIDE SEQUENCE [LARGE SCALE GENOMIC DNA]</scope>
    <source>
        <strain evidence="5 6">DSM 803</strain>
    </source>
</reference>
<dbReference type="SUPFAM" id="SSF50494">
    <property type="entry name" value="Trypsin-like serine proteases"/>
    <property type="match status" value="1"/>
</dbReference>
<dbReference type="GO" id="GO:0004252">
    <property type="term" value="F:serine-type endopeptidase activity"/>
    <property type="evidence" value="ECO:0007669"/>
    <property type="project" value="InterPro"/>
</dbReference>
<organism evidence="5 6">
    <name type="scientific">Micromonospora rosaria</name>
    <dbReference type="NCBI Taxonomy" id="47874"/>
    <lineage>
        <taxon>Bacteria</taxon>
        <taxon>Bacillati</taxon>
        <taxon>Actinomycetota</taxon>
        <taxon>Actinomycetes</taxon>
        <taxon>Micromonosporales</taxon>
        <taxon>Micromonosporaceae</taxon>
        <taxon>Micromonospora</taxon>
    </lineage>
</organism>
<dbReference type="InterPro" id="IPR018114">
    <property type="entry name" value="TRYPSIN_HIS"/>
</dbReference>
<dbReference type="Gene3D" id="2.40.10.10">
    <property type="entry name" value="Trypsin-like serine proteases"/>
    <property type="match status" value="2"/>
</dbReference>
<comment type="caution">
    <text evidence="5">The sequence shown here is derived from an EMBL/GenBank/DDBJ whole genome shotgun (WGS) entry which is preliminary data.</text>
</comment>
<dbReference type="PROSITE" id="PS50240">
    <property type="entry name" value="TRYPSIN_DOM"/>
    <property type="match status" value="1"/>
</dbReference>
<dbReference type="PANTHER" id="PTHR24276">
    <property type="entry name" value="POLYSERASE-RELATED"/>
    <property type="match status" value="1"/>
</dbReference>
<accession>A0A136PM78</accession>
<dbReference type="EMBL" id="LRQV01000109">
    <property type="protein sequence ID" value="KXK59513.1"/>
    <property type="molecule type" value="Genomic_DNA"/>
</dbReference>
<name>A0A136PM78_9ACTN</name>
<gene>
    <name evidence="5" type="ORF">AWW66_23750</name>
</gene>
<evidence type="ECO:0000256" key="2">
    <source>
        <dbReference type="ARBA" id="ARBA00023157"/>
    </source>
</evidence>
<evidence type="ECO:0000313" key="5">
    <source>
        <dbReference type="EMBL" id="KXK59513.1"/>
    </source>
</evidence>
<dbReference type="PRINTS" id="PR00722">
    <property type="entry name" value="CHYMOTRYPSIN"/>
</dbReference>
<evidence type="ECO:0000256" key="3">
    <source>
        <dbReference type="SAM" id="SignalP"/>
    </source>
</evidence>
<sequence length="226" mass="22692">MRIRLTMAAIATALVGAFVAPASAAAAPTAPQPIIGGGTVSSAPWAAAVFQSGSFACSGSIIAPRWVLTAAHCLGGSMSVRVGSVYYASGGTTATVSATYNRYDLGLLYLSTSISTTYVTLASANPPAGSTNTIFGWGRTCTNCAASPQLKTATVTVSTTGSTDAYGGPAIRSTRGNGVAWRGDSGGPQFYNGQQVGVCSTGNGSTYQNYASVAASRSWITSITGV</sequence>
<dbReference type="Proteomes" id="UP000070620">
    <property type="component" value="Unassembled WGS sequence"/>
</dbReference>
<keyword evidence="6" id="KW-1185">Reference proteome</keyword>
<dbReference type="InterPro" id="IPR043504">
    <property type="entry name" value="Peptidase_S1_PA_chymotrypsin"/>
</dbReference>
<dbReference type="Pfam" id="PF00089">
    <property type="entry name" value="Trypsin"/>
    <property type="match status" value="1"/>
</dbReference>
<feature type="domain" description="Peptidase S1" evidence="4">
    <location>
        <begin position="34"/>
        <end position="225"/>
    </location>
</feature>
<keyword evidence="3" id="KW-0732">Signal</keyword>
<feature type="signal peptide" evidence="3">
    <location>
        <begin position="1"/>
        <end position="26"/>
    </location>
</feature>
<dbReference type="RefSeq" id="WP_067370616.1">
    <property type="nucleotide sequence ID" value="NZ_JBIUBN010000004.1"/>
</dbReference>
<protein>
    <submittedName>
        <fullName evidence="5">Peptidase S1</fullName>
    </submittedName>
</protein>
<dbReference type="AlphaFoldDB" id="A0A136PM78"/>
<dbReference type="GO" id="GO:0006508">
    <property type="term" value="P:proteolysis"/>
    <property type="evidence" value="ECO:0007669"/>
    <property type="project" value="InterPro"/>
</dbReference>
<dbReference type="InterPro" id="IPR001314">
    <property type="entry name" value="Peptidase_S1A"/>
</dbReference>
<evidence type="ECO:0000259" key="4">
    <source>
        <dbReference type="PROSITE" id="PS50240"/>
    </source>
</evidence>
<dbReference type="PROSITE" id="PS00134">
    <property type="entry name" value="TRYPSIN_HIS"/>
    <property type="match status" value="1"/>
</dbReference>